<dbReference type="EMBL" id="SOZI01000009">
    <property type="protein sequence ID" value="TNY23604.1"/>
    <property type="molecule type" value="Genomic_DNA"/>
</dbReference>
<dbReference type="GO" id="GO:0046872">
    <property type="term" value="F:metal ion binding"/>
    <property type="evidence" value="ECO:0007669"/>
    <property type="project" value="UniProtKB-KW"/>
</dbReference>
<reference evidence="6 7" key="1">
    <citation type="submission" date="2019-03" db="EMBL/GenBank/DDBJ databases">
        <title>Rhodosporidium diobovatum UCD-FST 08-225 genome sequencing, assembly, and annotation.</title>
        <authorList>
            <person name="Fakankun I.U."/>
            <person name="Fristensky B."/>
            <person name="Levin D.B."/>
        </authorList>
    </citation>
    <scope>NUCLEOTIDE SEQUENCE [LARGE SCALE GENOMIC DNA]</scope>
    <source>
        <strain evidence="6 7">UCD-FST 08-225</strain>
    </source>
</reference>
<feature type="domain" description="CENP-V/GFA" evidence="5">
    <location>
        <begin position="3"/>
        <end position="124"/>
    </location>
</feature>
<keyword evidence="4" id="KW-0456">Lyase</keyword>
<dbReference type="Proteomes" id="UP000311382">
    <property type="component" value="Unassembled WGS sequence"/>
</dbReference>
<dbReference type="Pfam" id="PF04828">
    <property type="entry name" value="GFA"/>
    <property type="match status" value="1"/>
</dbReference>
<accession>A0A5C5G5I7</accession>
<keyword evidence="2" id="KW-0479">Metal-binding</keyword>
<name>A0A5C5G5I7_9BASI</name>
<evidence type="ECO:0000256" key="4">
    <source>
        <dbReference type="ARBA" id="ARBA00023239"/>
    </source>
</evidence>
<sequence>MSVTGFCNCRAVSVELLDGLASETILCHCTNCRASSGSLFATIMFKPRESVVIHGAEHVKRYADKKTDAGTTLNRNFCGTCGSPVYSFLSETPDNLVIRAGLFEPKTLPPPCVEVFGKRMEVWERAHGDVPVVEGMPTQPAA</sequence>
<evidence type="ECO:0000256" key="2">
    <source>
        <dbReference type="ARBA" id="ARBA00022723"/>
    </source>
</evidence>
<dbReference type="InterPro" id="IPR006913">
    <property type="entry name" value="CENP-V/GFA"/>
</dbReference>
<dbReference type="OrthoDB" id="428768at2759"/>
<dbReference type="STRING" id="5288.A0A5C5G5I7"/>
<dbReference type="PANTHER" id="PTHR33337:SF40">
    <property type="entry name" value="CENP-V_GFA DOMAIN-CONTAINING PROTEIN-RELATED"/>
    <property type="match status" value="1"/>
</dbReference>
<comment type="similarity">
    <text evidence="1">Belongs to the Gfa family.</text>
</comment>
<dbReference type="PANTHER" id="PTHR33337">
    <property type="entry name" value="GFA DOMAIN-CONTAINING PROTEIN"/>
    <property type="match status" value="1"/>
</dbReference>
<dbReference type="InterPro" id="IPR011057">
    <property type="entry name" value="Mss4-like_sf"/>
</dbReference>
<evidence type="ECO:0000256" key="3">
    <source>
        <dbReference type="ARBA" id="ARBA00022833"/>
    </source>
</evidence>
<dbReference type="AlphaFoldDB" id="A0A5C5G5I7"/>
<dbReference type="SUPFAM" id="SSF51316">
    <property type="entry name" value="Mss4-like"/>
    <property type="match status" value="1"/>
</dbReference>
<organism evidence="6 7">
    <name type="scientific">Rhodotorula diobovata</name>
    <dbReference type="NCBI Taxonomy" id="5288"/>
    <lineage>
        <taxon>Eukaryota</taxon>
        <taxon>Fungi</taxon>
        <taxon>Dikarya</taxon>
        <taxon>Basidiomycota</taxon>
        <taxon>Pucciniomycotina</taxon>
        <taxon>Microbotryomycetes</taxon>
        <taxon>Sporidiobolales</taxon>
        <taxon>Sporidiobolaceae</taxon>
        <taxon>Rhodotorula</taxon>
    </lineage>
</organism>
<keyword evidence="7" id="KW-1185">Reference proteome</keyword>
<dbReference type="PROSITE" id="PS51891">
    <property type="entry name" value="CENP_V_GFA"/>
    <property type="match status" value="1"/>
</dbReference>
<protein>
    <submittedName>
        <fullName evidence="6">Mss4-like protein</fullName>
    </submittedName>
</protein>
<gene>
    <name evidence="6" type="ORF">DMC30DRAFT_413938</name>
</gene>
<evidence type="ECO:0000256" key="1">
    <source>
        <dbReference type="ARBA" id="ARBA00005495"/>
    </source>
</evidence>
<proteinExistence type="inferred from homology"/>
<keyword evidence="3" id="KW-0862">Zinc</keyword>
<dbReference type="GO" id="GO:0016846">
    <property type="term" value="F:carbon-sulfur lyase activity"/>
    <property type="evidence" value="ECO:0007669"/>
    <property type="project" value="InterPro"/>
</dbReference>
<evidence type="ECO:0000313" key="7">
    <source>
        <dbReference type="Proteomes" id="UP000311382"/>
    </source>
</evidence>
<dbReference type="Gene3D" id="3.90.1590.10">
    <property type="entry name" value="glutathione-dependent formaldehyde- activating enzyme (gfa)"/>
    <property type="match status" value="1"/>
</dbReference>
<comment type="caution">
    <text evidence="6">The sequence shown here is derived from an EMBL/GenBank/DDBJ whole genome shotgun (WGS) entry which is preliminary data.</text>
</comment>
<evidence type="ECO:0000313" key="6">
    <source>
        <dbReference type="EMBL" id="TNY23604.1"/>
    </source>
</evidence>
<evidence type="ECO:0000259" key="5">
    <source>
        <dbReference type="PROSITE" id="PS51891"/>
    </source>
</evidence>